<gene>
    <name evidence="2" type="ORF">SDC9_205111</name>
</gene>
<sequence length="132" mass="14858">MLVGVRGKVVPVLLKIPRKGGIFPVEITRQKKRPFYVILFQYSLYCFGTVGKFVSGKNKRQLFFGCIAAYDAACYFLRLFCLCAQITEIIGERRRSVHGRLVGGIIGVVIVVHHVIRLKIGIFIFIGQIDPS</sequence>
<feature type="transmembrane region" description="Helical" evidence="1">
    <location>
        <begin position="61"/>
        <end position="80"/>
    </location>
</feature>
<accession>A0A645J1Y5</accession>
<organism evidence="2">
    <name type="scientific">bioreactor metagenome</name>
    <dbReference type="NCBI Taxonomy" id="1076179"/>
    <lineage>
        <taxon>unclassified sequences</taxon>
        <taxon>metagenomes</taxon>
        <taxon>ecological metagenomes</taxon>
    </lineage>
</organism>
<reference evidence="2" key="1">
    <citation type="submission" date="2019-08" db="EMBL/GenBank/DDBJ databases">
        <authorList>
            <person name="Kucharzyk K."/>
            <person name="Murdoch R.W."/>
            <person name="Higgins S."/>
            <person name="Loffler F."/>
        </authorList>
    </citation>
    <scope>NUCLEOTIDE SEQUENCE</scope>
</reference>
<feature type="transmembrane region" description="Helical" evidence="1">
    <location>
        <begin position="35"/>
        <end position="55"/>
    </location>
</feature>
<evidence type="ECO:0000256" key="1">
    <source>
        <dbReference type="SAM" id="Phobius"/>
    </source>
</evidence>
<feature type="transmembrane region" description="Helical" evidence="1">
    <location>
        <begin position="101"/>
        <end position="126"/>
    </location>
</feature>
<proteinExistence type="predicted"/>
<keyword evidence="1" id="KW-0472">Membrane</keyword>
<dbReference type="EMBL" id="VSSQ01128912">
    <property type="protein sequence ID" value="MPN57417.1"/>
    <property type="molecule type" value="Genomic_DNA"/>
</dbReference>
<comment type="caution">
    <text evidence="2">The sequence shown here is derived from an EMBL/GenBank/DDBJ whole genome shotgun (WGS) entry which is preliminary data.</text>
</comment>
<name>A0A645J1Y5_9ZZZZ</name>
<keyword evidence="1" id="KW-1133">Transmembrane helix</keyword>
<dbReference type="AlphaFoldDB" id="A0A645J1Y5"/>
<evidence type="ECO:0000313" key="2">
    <source>
        <dbReference type="EMBL" id="MPN57417.1"/>
    </source>
</evidence>
<keyword evidence="1" id="KW-0812">Transmembrane</keyword>
<protein>
    <submittedName>
        <fullName evidence="2">Uncharacterized protein</fullName>
    </submittedName>
</protein>